<feature type="region of interest" description="Disordered" evidence="1">
    <location>
        <begin position="47"/>
        <end position="77"/>
    </location>
</feature>
<sequence>MSVLRLVRLFETRVVPRDIRSTQVVNGRVDVRSLIEMYDAWTPLADDQPEVRPLQPSRRQLNVPAPTDSTTQPTTTPAVVPATQAAKVTTVAAPFILAVKALQESKDQAIASTPKHAATAAHVPGAISAAKTLEYPKDQAITSTLMPVATAIHGSTAIPVFKTLNHPKTQATTSAPRPATTLIGVLTTVPAVKTLEHPKDQGIASTPTADATSIYVPTAVPVFKSLNHRKTQAIISTPKPATSAIHIPTAIRVPTSACITTATRVVAPTPQSNQASPIVARQHPTARPHGPKAATSRLFSYENDPKYLQRRAEAKLRRFAAAVKSSSPLWGI</sequence>
<comment type="caution">
    <text evidence="2">The sequence shown here is derived from an EMBL/GenBank/DDBJ whole genome shotgun (WGS) entry which is preliminary data.</text>
</comment>
<organism evidence="2 3">
    <name type="scientific">Phytophthora citrophthora</name>
    <dbReference type="NCBI Taxonomy" id="4793"/>
    <lineage>
        <taxon>Eukaryota</taxon>
        <taxon>Sar</taxon>
        <taxon>Stramenopiles</taxon>
        <taxon>Oomycota</taxon>
        <taxon>Peronosporomycetes</taxon>
        <taxon>Peronosporales</taxon>
        <taxon>Peronosporaceae</taxon>
        <taxon>Phytophthora</taxon>
    </lineage>
</organism>
<dbReference type="AlphaFoldDB" id="A0AAD9G9W7"/>
<evidence type="ECO:0000313" key="3">
    <source>
        <dbReference type="Proteomes" id="UP001259832"/>
    </source>
</evidence>
<protein>
    <submittedName>
        <fullName evidence="2">Uncharacterized protein</fullName>
    </submittedName>
</protein>
<keyword evidence="3" id="KW-1185">Reference proteome</keyword>
<evidence type="ECO:0000256" key="1">
    <source>
        <dbReference type="SAM" id="MobiDB-lite"/>
    </source>
</evidence>
<evidence type="ECO:0000313" key="2">
    <source>
        <dbReference type="EMBL" id="KAK1934454.1"/>
    </source>
</evidence>
<dbReference type="Proteomes" id="UP001259832">
    <property type="component" value="Unassembled WGS sequence"/>
</dbReference>
<gene>
    <name evidence="2" type="ORF">P3T76_011063</name>
</gene>
<feature type="region of interest" description="Disordered" evidence="1">
    <location>
        <begin position="269"/>
        <end position="296"/>
    </location>
</feature>
<reference evidence="2" key="1">
    <citation type="submission" date="2023-08" db="EMBL/GenBank/DDBJ databases">
        <title>Reference Genome Resource for the Citrus Pathogen Phytophthora citrophthora.</title>
        <authorList>
            <person name="Moller H."/>
            <person name="Coetzee B."/>
            <person name="Rose L.J."/>
            <person name="Van Niekerk J.M."/>
        </authorList>
    </citation>
    <scope>NUCLEOTIDE SEQUENCE</scope>
    <source>
        <strain evidence="2">STE-U-9442</strain>
    </source>
</reference>
<dbReference type="EMBL" id="JASMQC010000025">
    <property type="protein sequence ID" value="KAK1934454.1"/>
    <property type="molecule type" value="Genomic_DNA"/>
</dbReference>
<proteinExistence type="predicted"/>
<feature type="compositionally biased region" description="Low complexity" evidence="1">
    <location>
        <begin position="64"/>
        <end position="77"/>
    </location>
</feature>
<name>A0AAD9G9W7_9STRA</name>
<accession>A0AAD9G9W7</accession>